<gene>
    <name evidence="1" type="ORF">F5148DRAFT_1236525</name>
</gene>
<dbReference type="EMBL" id="JAGFNK010000341">
    <property type="protein sequence ID" value="KAI9452319.1"/>
    <property type="molecule type" value="Genomic_DNA"/>
</dbReference>
<evidence type="ECO:0000313" key="1">
    <source>
        <dbReference type="EMBL" id="KAI9452319.1"/>
    </source>
</evidence>
<reference evidence="1" key="1">
    <citation type="submission" date="2021-03" db="EMBL/GenBank/DDBJ databases">
        <title>Evolutionary priming and transition to the ectomycorrhizal habit in an iconic lineage of mushroom-forming fungi: is preadaptation a requirement?</title>
        <authorList>
            <consortium name="DOE Joint Genome Institute"/>
            <person name="Looney B.P."/>
            <person name="Miyauchi S."/>
            <person name="Morin E."/>
            <person name="Drula E."/>
            <person name="Courty P.E."/>
            <person name="Chicoki N."/>
            <person name="Fauchery L."/>
            <person name="Kohler A."/>
            <person name="Kuo A."/>
            <person name="LaButti K."/>
            <person name="Pangilinan J."/>
            <person name="Lipzen A."/>
            <person name="Riley R."/>
            <person name="Andreopoulos W."/>
            <person name="He G."/>
            <person name="Johnson J."/>
            <person name="Barry K.W."/>
            <person name="Grigoriev I.V."/>
            <person name="Nagy L."/>
            <person name="Hibbett D."/>
            <person name="Henrissat B."/>
            <person name="Matheny P.B."/>
            <person name="Labbe J."/>
            <person name="Martin A.F."/>
        </authorList>
    </citation>
    <scope>NUCLEOTIDE SEQUENCE</scope>
    <source>
        <strain evidence="1">BPL698</strain>
    </source>
</reference>
<proteinExistence type="predicted"/>
<sequence length="492" mass="54397">MSTPNQDAILVHDSEDEALQTPASPSSRAHSEPLLCLFCSVDLIGLTPENRQTHYDNHLSALESLPPPSSDSPSLYLPLNANRSPTKGIISFIKPSAKERFWCHSLGGEPPHNYTPGLIPLLRKTLLSTVESGATRRAVLCYEHSVHIYHEIWDAGWGCGYRNFMMLCTALVDQRTKPGYSSLLRNPTPPTVNNLKLWIEEAWKDGFDPEGAQGLKGKLVGHKKWIGTAELYVAFTYKGIPITKRHFRLTDVAPLLDWIKRYFDAHTPDLPTSVQERWQMATPVVITDCMPLILQHQGHSRTIVGYELAKDGSTILLAFDPSIRVTKMDGIAPSSSFRAHDDQRGDCDTPCTSKRPATESPKKGPRWPREKRAGLPAAGQGASSPKRARAGSPGVDVIVVEDSRAVTASPPPKLAPEPRTGGLVAVVEREAREARKVGGDKRKSDSKGIYFGSVSQESRKKDKYQVLWCPMGDPLSESDKQARREVFSEHIC</sequence>
<accession>A0ACC0TXB5</accession>
<protein>
    <submittedName>
        <fullName evidence="1">DUF1671-domain-containing protein</fullName>
    </submittedName>
</protein>
<evidence type="ECO:0000313" key="2">
    <source>
        <dbReference type="Proteomes" id="UP001207468"/>
    </source>
</evidence>
<comment type="caution">
    <text evidence="1">The sequence shown here is derived from an EMBL/GenBank/DDBJ whole genome shotgun (WGS) entry which is preliminary data.</text>
</comment>
<keyword evidence="2" id="KW-1185">Reference proteome</keyword>
<organism evidence="1 2">
    <name type="scientific">Russula earlei</name>
    <dbReference type="NCBI Taxonomy" id="71964"/>
    <lineage>
        <taxon>Eukaryota</taxon>
        <taxon>Fungi</taxon>
        <taxon>Dikarya</taxon>
        <taxon>Basidiomycota</taxon>
        <taxon>Agaricomycotina</taxon>
        <taxon>Agaricomycetes</taxon>
        <taxon>Russulales</taxon>
        <taxon>Russulaceae</taxon>
        <taxon>Russula</taxon>
    </lineage>
</organism>
<dbReference type="Proteomes" id="UP001207468">
    <property type="component" value="Unassembled WGS sequence"/>
</dbReference>
<name>A0ACC0TXB5_9AGAM</name>